<dbReference type="OrthoDB" id="2538345at2759"/>
<feature type="compositionally biased region" description="Basic residues" evidence="1">
    <location>
        <begin position="131"/>
        <end position="146"/>
    </location>
</feature>
<accession>A0A4S4LC13</accession>
<feature type="compositionally biased region" description="Basic residues" evidence="1">
    <location>
        <begin position="52"/>
        <end position="86"/>
    </location>
</feature>
<feature type="compositionally biased region" description="Low complexity" evidence="1">
    <location>
        <begin position="116"/>
        <end position="127"/>
    </location>
</feature>
<organism evidence="2 3">
    <name type="scientific">Phellinidium pouzarii</name>
    <dbReference type="NCBI Taxonomy" id="167371"/>
    <lineage>
        <taxon>Eukaryota</taxon>
        <taxon>Fungi</taxon>
        <taxon>Dikarya</taxon>
        <taxon>Basidiomycota</taxon>
        <taxon>Agaricomycotina</taxon>
        <taxon>Agaricomycetes</taxon>
        <taxon>Hymenochaetales</taxon>
        <taxon>Hymenochaetaceae</taxon>
        <taxon>Phellinidium</taxon>
    </lineage>
</organism>
<dbReference type="AlphaFoldDB" id="A0A4S4LC13"/>
<evidence type="ECO:0000313" key="3">
    <source>
        <dbReference type="Proteomes" id="UP000308199"/>
    </source>
</evidence>
<dbReference type="PANTHER" id="PTHR34689">
    <property type="entry name" value="NUCLEIC ACID-BINDING PROTEIN"/>
    <property type="match status" value="1"/>
</dbReference>
<sequence>MPDRERRYDTQERPRDKNRSRSRSPRRHEKGTRDDGHRDQERERELGERDRHRPRSRSRSRPPRRRRDHSRSRSPARSTLKSRSRSPRRDEGKERGRDRRSGSRSRHRHKRRRSLSRASSNSELESSSSEKHRKKRKDKHRRKRSRSKDGKDKKKDKKEKKKKKKGAVTEFEWGKYGIINESNLYDKEAEFRTWLVEERKINPEILSKEQNKKDLVESCVNPATLPHEKFYDMSAYDRRMSSMRHGETLPITDSYDPNADMLAHSSAHKKPVAESDGYLNREQLQELRRVQEQRTQIAKMKLTGVHIGHTFGVRMDGTQFDE</sequence>
<comment type="caution">
    <text evidence="2">The sequence shown here is derived from an EMBL/GenBank/DDBJ whole genome shotgun (WGS) entry which is preliminary data.</text>
</comment>
<keyword evidence="3" id="KW-1185">Reference proteome</keyword>
<gene>
    <name evidence="2" type="ORF">EW145_g2269</name>
</gene>
<dbReference type="PANTHER" id="PTHR34689:SF1">
    <property type="entry name" value="NUCLEIC ACID-BINDING PROTEIN"/>
    <property type="match status" value="1"/>
</dbReference>
<feature type="region of interest" description="Disordered" evidence="1">
    <location>
        <begin position="1"/>
        <end position="167"/>
    </location>
</feature>
<feature type="compositionally biased region" description="Basic residues" evidence="1">
    <location>
        <begin position="20"/>
        <end position="30"/>
    </location>
</feature>
<feature type="compositionally biased region" description="Basic and acidic residues" evidence="1">
    <location>
        <begin position="31"/>
        <end position="51"/>
    </location>
</feature>
<dbReference type="EMBL" id="SGPK01000076">
    <property type="protein sequence ID" value="THH09075.1"/>
    <property type="molecule type" value="Genomic_DNA"/>
</dbReference>
<dbReference type="Proteomes" id="UP000308199">
    <property type="component" value="Unassembled WGS sequence"/>
</dbReference>
<name>A0A4S4LC13_9AGAM</name>
<protein>
    <submittedName>
        <fullName evidence="2">Uncharacterized protein</fullName>
    </submittedName>
</protein>
<feature type="compositionally biased region" description="Basic and acidic residues" evidence="1">
    <location>
        <begin position="87"/>
        <end position="101"/>
    </location>
</feature>
<reference evidence="2 3" key="1">
    <citation type="submission" date="2019-02" db="EMBL/GenBank/DDBJ databases">
        <title>Genome sequencing of the rare red list fungi Phellinidium pouzarii.</title>
        <authorList>
            <person name="Buettner E."/>
            <person name="Kellner H."/>
        </authorList>
    </citation>
    <scope>NUCLEOTIDE SEQUENCE [LARGE SCALE GENOMIC DNA]</scope>
    <source>
        <strain evidence="2 3">DSM 108285</strain>
    </source>
</reference>
<feature type="compositionally biased region" description="Basic residues" evidence="1">
    <location>
        <begin position="102"/>
        <end position="115"/>
    </location>
</feature>
<feature type="compositionally biased region" description="Basic and acidic residues" evidence="1">
    <location>
        <begin position="1"/>
        <end position="19"/>
    </location>
</feature>
<proteinExistence type="predicted"/>
<evidence type="ECO:0000313" key="2">
    <source>
        <dbReference type="EMBL" id="THH09075.1"/>
    </source>
</evidence>
<evidence type="ECO:0000256" key="1">
    <source>
        <dbReference type="SAM" id="MobiDB-lite"/>
    </source>
</evidence>
<feature type="compositionally biased region" description="Basic residues" evidence="1">
    <location>
        <begin position="154"/>
        <end position="166"/>
    </location>
</feature>